<protein>
    <submittedName>
        <fullName evidence="1">Uncharacterized protein</fullName>
    </submittedName>
</protein>
<comment type="caution">
    <text evidence="1">The sequence shown here is derived from an EMBL/GenBank/DDBJ whole genome shotgun (WGS) entry which is preliminary data.</text>
</comment>
<reference evidence="1 2" key="1">
    <citation type="submission" date="2018-10" db="EMBL/GenBank/DDBJ databases">
        <title>A high-quality apple genome assembly.</title>
        <authorList>
            <person name="Hu J."/>
        </authorList>
    </citation>
    <scope>NUCLEOTIDE SEQUENCE [LARGE SCALE GENOMIC DNA]</scope>
    <source>
        <strain evidence="2">cv. HFTH1</strain>
        <tissue evidence="1">Young leaf</tissue>
    </source>
</reference>
<feature type="non-terminal residue" evidence="1">
    <location>
        <position position="1"/>
    </location>
</feature>
<dbReference type="EMBL" id="RDQH01000337">
    <property type="protein sequence ID" value="RXH85262.1"/>
    <property type="molecule type" value="Genomic_DNA"/>
</dbReference>
<dbReference type="AlphaFoldDB" id="A0A498ITL4"/>
<sequence>NILLRIIPTTSREKEAFTYYRDASDASIVDSRVLSRTLHLWVRSPPIEGIGEEVLLPEINTRKLCYKLSLFLIRIRTNKNGLDNKHPSCSFFAYLYNHRRLMK</sequence>
<evidence type="ECO:0000313" key="2">
    <source>
        <dbReference type="Proteomes" id="UP000290289"/>
    </source>
</evidence>
<organism evidence="1 2">
    <name type="scientific">Malus domestica</name>
    <name type="common">Apple</name>
    <name type="synonym">Pyrus malus</name>
    <dbReference type="NCBI Taxonomy" id="3750"/>
    <lineage>
        <taxon>Eukaryota</taxon>
        <taxon>Viridiplantae</taxon>
        <taxon>Streptophyta</taxon>
        <taxon>Embryophyta</taxon>
        <taxon>Tracheophyta</taxon>
        <taxon>Spermatophyta</taxon>
        <taxon>Magnoliopsida</taxon>
        <taxon>eudicotyledons</taxon>
        <taxon>Gunneridae</taxon>
        <taxon>Pentapetalae</taxon>
        <taxon>rosids</taxon>
        <taxon>fabids</taxon>
        <taxon>Rosales</taxon>
        <taxon>Rosaceae</taxon>
        <taxon>Amygdaloideae</taxon>
        <taxon>Maleae</taxon>
        <taxon>Malus</taxon>
    </lineage>
</organism>
<proteinExistence type="predicted"/>
<name>A0A498ITL4_MALDO</name>
<keyword evidence="2" id="KW-1185">Reference proteome</keyword>
<gene>
    <name evidence="1" type="ORF">DVH24_042030</name>
</gene>
<dbReference type="Proteomes" id="UP000290289">
    <property type="component" value="Chromosome 11"/>
</dbReference>
<accession>A0A498ITL4</accession>
<evidence type="ECO:0000313" key="1">
    <source>
        <dbReference type="EMBL" id="RXH85262.1"/>
    </source>
</evidence>